<evidence type="ECO:0000259" key="7">
    <source>
        <dbReference type="PROSITE" id="PS51710"/>
    </source>
</evidence>
<dbReference type="KEGG" id="camy:CSUIS_0985"/>
<dbReference type="GO" id="GO:0043023">
    <property type="term" value="F:ribosomal large subunit binding"/>
    <property type="evidence" value="ECO:0007669"/>
    <property type="project" value="UniProtKB-UniRule"/>
</dbReference>
<gene>
    <name evidence="6 9" type="primary">ychF</name>
    <name evidence="9" type="ORF">CSUIS_0985</name>
</gene>
<dbReference type="SUPFAM" id="SSF52540">
    <property type="entry name" value="P-loop containing nucleoside triphosphate hydrolases"/>
    <property type="match status" value="1"/>
</dbReference>
<keyword evidence="3 6" id="KW-0547">Nucleotide-binding</keyword>
<feature type="binding site" evidence="6">
    <location>
        <begin position="12"/>
        <end position="17"/>
    </location>
    <ligand>
        <name>ATP</name>
        <dbReference type="ChEBI" id="CHEBI:30616"/>
    </ligand>
</feature>
<dbReference type="RefSeq" id="WP_086242062.1">
    <property type="nucleotide sequence ID" value="NZ_CP018789.1"/>
</dbReference>
<dbReference type="Pfam" id="PF01926">
    <property type="entry name" value="MMR_HSR1"/>
    <property type="match status" value="1"/>
</dbReference>
<dbReference type="PIRSF" id="PIRSF006641">
    <property type="entry name" value="CHP00092"/>
    <property type="match status" value="1"/>
</dbReference>
<dbReference type="Gene3D" id="3.40.50.300">
    <property type="entry name" value="P-loop containing nucleotide triphosphate hydrolases"/>
    <property type="match status" value="1"/>
</dbReference>
<accession>A0A1X9SWZ7</accession>
<reference evidence="10" key="1">
    <citation type="journal article" date="2017" name="Genome Biol. Evol.">
        <title>Comparative Genomic Analysis Identifies a Campylobacter Clade Deficient in Selenium Metabolism.</title>
        <authorList>
            <person name="Miller W.G."/>
            <person name="Yee E."/>
            <person name="Lopes B.S."/>
            <person name="Chapman M.H."/>
            <person name="Huynh S."/>
            <person name="Bono J.L."/>
            <person name="Parker C.T."/>
            <person name="Strachan N.J.C."/>
            <person name="Forbes K.J."/>
        </authorList>
    </citation>
    <scope>NUCLEOTIDE SEQUENCE [LARGE SCALE GENOMIC DNA]</scope>
    <source>
        <strain evidence="10">RM6137</strain>
    </source>
</reference>
<dbReference type="NCBIfam" id="TIGR00092">
    <property type="entry name" value="redox-regulated ATPase YchF"/>
    <property type="match status" value="1"/>
</dbReference>
<dbReference type="FunFam" id="3.10.20.30:FF:000001">
    <property type="entry name" value="Ribosome-binding ATPase YchF"/>
    <property type="match status" value="1"/>
</dbReference>
<proteinExistence type="inferred from homology"/>
<dbReference type="InterPro" id="IPR031167">
    <property type="entry name" value="G_OBG"/>
</dbReference>
<evidence type="ECO:0000256" key="3">
    <source>
        <dbReference type="ARBA" id="ARBA00022741"/>
    </source>
</evidence>
<dbReference type="Pfam" id="PF06071">
    <property type="entry name" value="YchF-GTPase_C"/>
    <property type="match status" value="1"/>
</dbReference>
<evidence type="ECO:0000256" key="2">
    <source>
        <dbReference type="ARBA" id="ARBA00022723"/>
    </source>
</evidence>
<evidence type="ECO:0000256" key="1">
    <source>
        <dbReference type="ARBA" id="ARBA00001946"/>
    </source>
</evidence>
<dbReference type="EMBL" id="CP018789">
    <property type="protein sequence ID" value="ARR00798.1"/>
    <property type="molecule type" value="Genomic_DNA"/>
</dbReference>
<dbReference type="FunFam" id="1.10.150.300:FF:000001">
    <property type="entry name" value="Ribosome-binding ATPase YchF"/>
    <property type="match status" value="1"/>
</dbReference>
<evidence type="ECO:0000313" key="9">
    <source>
        <dbReference type="EMBL" id="ARR00798.1"/>
    </source>
</evidence>
<dbReference type="InterPro" id="IPR012675">
    <property type="entry name" value="Beta-grasp_dom_sf"/>
</dbReference>
<comment type="function">
    <text evidence="6">ATPase that binds to both the 70S ribosome and the 50S ribosomal subunit in a nucleotide-independent manner.</text>
</comment>
<protein>
    <recommendedName>
        <fullName evidence="6">Ribosome-binding ATPase YchF</fullName>
    </recommendedName>
</protein>
<comment type="cofactor">
    <cofactor evidence="1">
        <name>Mg(2+)</name>
        <dbReference type="ChEBI" id="CHEBI:18420"/>
    </cofactor>
</comment>
<dbReference type="PANTHER" id="PTHR23305">
    <property type="entry name" value="OBG GTPASE FAMILY"/>
    <property type="match status" value="1"/>
</dbReference>
<dbReference type="Gene3D" id="1.10.150.300">
    <property type="entry name" value="TGS-like domain"/>
    <property type="match status" value="1"/>
</dbReference>
<dbReference type="GO" id="GO:0016887">
    <property type="term" value="F:ATP hydrolysis activity"/>
    <property type="evidence" value="ECO:0007669"/>
    <property type="project" value="UniProtKB-UniRule"/>
</dbReference>
<dbReference type="CDD" id="cd04867">
    <property type="entry name" value="TGS_YchF_OLA1"/>
    <property type="match status" value="1"/>
</dbReference>
<dbReference type="SUPFAM" id="SSF81271">
    <property type="entry name" value="TGS-like"/>
    <property type="match status" value="1"/>
</dbReference>
<dbReference type="PANTHER" id="PTHR23305:SF18">
    <property type="entry name" value="OBG-TYPE G DOMAIN-CONTAINING PROTEIN"/>
    <property type="match status" value="1"/>
</dbReference>
<dbReference type="InterPro" id="IPR006073">
    <property type="entry name" value="GTP-bd"/>
</dbReference>
<dbReference type="GO" id="GO:0005525">
    <property type="term" value="F:GTP binding"/>
    <property type="evidence" value="ECO:0007669"/>
    <property type="project" value="InterPro"/>
</dbReference>
<dbReference type="CDD" id="cd01900">
    <property type="entry name" value="YchF"/>
    <property type="match status" value="1"/>
</dbReference>
<evidence type="ECO:0000256" key="6">
    <source>
        <dbReference type="HAMAP-Rule" id="MF_00944"/>
    </source>
</evidence>
<dbReference type="InterPro" id="IPR027417">
    <property type="entry name" value="P-loop_NTPase"/>
</dbReference>
<dbReference type="InterPro" id="IPR012676">
    <property type="entry name" value="TGS-like"/>
</dbReference>
<dbReference type="InterPro" id="IPR004396">
    <property type="entry name" value="ATPase_YchF/OLA1"/>
</dbReference>
<dbReference type="Gene3D" id="3.10.20.30">
    <property type="match status" value="1"/>
</dbReference>
<feature type="domain" description="OBG-type G" evidence="7">
    <location>
        <begin position="3"/>
        <end position="260"/>
    </location>
</feature>
<dbReference type="InterPro" id="IPR013029">
    <property type="entry name" value="YchF_C"/>
</dbReference>
<keyword evidence="5" id="KW-0460">Magnesium</keyword>
<comment type="similarity">
    <text evidence="6">Belongs to the TRAFAC class OBG-HflX-like GTPase superfamily. OBG GTPase family. YchF/OLA1 subfamily.</text>
</comment>
<dbReference type="GO" id="GO:0005737">
    <property type="term" value="C:cytoplasm"/>
    <property type="evidence" value="ECO:0007669"/>
    <property type="project" value="TreeGrafter"/>
</dbReference>
<dbReference type="InterPro" id="IPR023192">
    <property type="entry name" value="TGS-like_dom_sf"/>
</dbReference>
<keyword evidence="2" id="KW-0479">Metal-binding</keyword>
<dbReference type="STRING" id="1660073.CSUIS_0985"/>
<evidence type="ECO:0000259" key="8">
    <source>
        <dbReference type="PROSITE" id="PS51880"/>
    </source>
</evidence>
<sequence length="367" mass="40172">MGLSVGIVGLPNVGKSTTFNALTKASNAEAANYPFCTIEPNKAIVPVPDPRLDELAKIVKPNKIQHSVIEFVDIAGLVKGASKGEGLGNKFLSNIRETEVILHIVRCFDDSNVTHVENSVDPIRDIEIIETELILADIEQLAKKIDRLTKEAKANVKGAKESLECAKALATHLDSGKSAATFSEFHSDVFTALNKELRLLSAKEVIYGANVNEDEISIDNEYVKSVKEYAKERGAEVIKLCAKIEEELIGLDDDEAKEMLESLGVNESGLESIIRTAFAKLGLISYFTAGVVEVRAWTISKGWKAPKAASVIHNDFERGFIRAEIISYDDYIACGGEAKAKEAGKMRLEGKDYIVNDGDVIHFRFNV</sequence>
<name>A0A1X9SWZ7_9BACT</name>
<dbReference type="GO" id="GO:0005524">
    <property type="term" value="F:ATP binding"/>
    <property type="evidence" value="ECO:0007669"/>
    <property type="project" value="UniProtKB-UniRule"/>
</dbReference>
<keyword evidence="4 6" id="KW-0067">ATP-binding</keyword>
<feature type="domain" description="TGS" evidence="8">
    <location>
        <begin position="282"/>
        <end position="365"/>
    </location>
</feature>
<dbReference type="PRINTS" id="PR00326">
    <property type="entry name" value="GTP1OBG"/>
</dbReference>
<evidence type="ECO:0000256" key="4">
    <source>
        <dbReference type="ARBA" id="ARBA00022840"/>
    </source>
</evidence>
<dbReference type="PROSITE" id="PS51710">
    <property type="entry name" value="G_OBG"/>
    <property type="match status" value="1"/>
</dbReference>
<dbReference type="InterPro" id="IPR041706">
    <property type="entry name" value="YchF_N"/>
</dbReference>
<dbReference type="HAMAP" id="MF_00944">
    <property type="entry name" value="YchF_OLA1_ATPase"/>
    <property type="match status" value="1"/>
</dbReference>
<dbReference type="InterPro" id="IPR004095">
    <property type="entry name" value="TGS"/>
</dbReference>
<dbReference type="GO" id="GO:0046872">
    <property type="term" value="F:metal ion binding"/>
    <property type="evidence" value="ECO:0007669"/>
    <property type="project" value="UniProtKB-KW"/>
</dbReference>
<organism evidence="9 10">
    <name type="scientific">Campylobacter porcelli</name>
    <dbReference type="NCBI Taxonomy" id="1660073"/>
    <lineage>
        <taxon>Bacteria</taxon>
        <taxon>Pseudomonadati</taxon>
        <taxon>Campylobacterota</taxon>
        <taxon>Epsilonproteobacteria</taxon>
        <taxon>Campylobacterales</taxon>
        <taxon>Campylobacteraceae</taxon>
        <taxon>Campylobacter</taxon>
    </lineage>
</organism>
<dbReference type="AlphaFoldDB" id="A0A1X9SWZ7"/>
<dbReference type="PROSITE" id="PS51880">
    <property type="entry name" value="TGS"/>
    <property type="match status" value="1"/>
</dbReference>
<evidence type="ECO:0000313" key="10">
    <source>
        <dbReference type="Proteomes" id="UP000194260"/>
    </source>
</evidence>
<evidence type="ECO:0000256" key="5">
    <source>
        <dbReference type="ARBA" id="ARBA00022842"/>
    </source>
</evidence>
<dbReference type="Proteomes" id="UP000194260">
    <property type="component" value="Chromosome"/>
</dbReference>